<dbReference type="OrthoDB" id="6424942at2759"/>
<feature type="non-terminal residue" evidence="1">
    <location>
        <position position="55"/>
    </location>
</feature>
<reference evidence="1" key="1">
    <citation type="submission" date="2020-11" db="EMBL/GenBank/DDBJ databases">
        <authorList>
            <person name="Tran Van P."/>
        </authorList>
    </citation>
    <scope>NUCLEOTIDE SEQUENCE</scope>
</reference>
<dbReference type="InterPro" id="IPR036852">
    <property type="entry name" value="Peptidase_S8/S53_dom_sf"/>
</dbReference>
<evidence type="ECO:0008006" key="3">
    <source>
        <dbReference type="Google" id="ProtNLM"/>
    </source>
</evidence>
<dbReference type="AlphaFoldDB" id="A0A7R9KRM9"/>
<dbReference type="GO" id="GO:0006508">
    <property type="term" value="P:proteolysis"/>
    <property type="evidence" value="ECO:0007669"/>
    <property type="project" value="InterPro"/>
</dbReference>
<protein>
    <recommendedName>
        <fullName evidence="3">Subtilisin</fullName>
    </recommendedName>
</protein>
<dbReference type="GO" id="GO:0004252">
    <property type="term" value="F:serine-type endopeptidase activity"/>
    <property type="evidence" value="ECO:0007669"/>
    <property type="project" value="InterPro"/>
</dbReference>
<proteinExistence type="predicted"/>
<dbReference type="Proteomes" id="UP000759131">
    <property type="component" value="Unassembled WGS sequence"/>
</dbReference>
<accession>A0A7R9KRM9</accession>
<dbReference type="Gene3D" id="3.40.50.200">
    <property type="entry name" value="Peptidase S8/S53 domain"/>
    <property type="match status" value="1"/>
</dbReference>
<sequence length="55" mass="6110">MPEKVLSSDFPLWALQPKRETTVTSFLKKYPDYDGRGVRIAIFDTGVDPGAPGLQ</sequence>
<name>A0A7R9KRM9_9ACAR</name>
<dbReference type="EMBL" id="CAJPIZ010004138">
    <property type="protein sequence ID" value="CAG2107190.1"/>
    <property type="molecule type" value="Genomic_DNA"/>
</dbReference>
<gene>
    <name evidence="1" type="ORF">OSB1V03_LOCUS7192</name>
</gene>
<dbReference type="EMBL" id="OC858713">
    <property type="protein sequence ID" value="CAD7626760.1"/>
    <property type="molecule type" value="Genomic_DNA"/>
</dbReference>
<organism evidence="1">
    <name type="scientific">Medioppia subpectinata</name>
    <dbReference type="NCBI Taxonomy" id="1979941"/>
    <lineage>
        <taxon>Eukaryota</taxon>
        <taxon>Metazoa</taxon>
        <taxon>Ecdysozoa</taxon>
        <taxon>Arthropoda</taxon>
        <taxon>Chelicerata</taxon>
        <taxon>Arachnida</taxon>
        <taxon>Acari</taxon>
        <taxon>Acariformes</taxon>
        <taxon>Sarcoptiformes</taxon>
        <taxon>Oribatida</taxon>
        <taxon>Brachypylina</taxon>
        <taxon>Oppioidea</taxon>
        <taxon>Oppiidae</taxon>
        <taxon>Medioppia</taxon>
    </lineage>
</organism>
<evidence type="ECO:0000313" key="1">
    <source>
        <dbReference type="EMBL" id="CAD7626760.1"/>
    </source>
</evidence>
<keyword evidence="2" id="KW-1185">Reference proteome</keyword>
<dbReference type="SUPFAM" id="SSF52743">
    <property type="entry name" value="Subtilisin-like"/>
    <property type="match status" value="1"/>
</dbReference>
<evidence type="ECO:0000313" key="2">
    <source>
        <dbReference type="Proteomes" id="UP000759131"/>
    </source>
</evidence>